<organism evidence="2 3">
    <name type="scientific">Dendrothele bispora (strain CBS 962.96)</name>
    <dbReference type="NCBI Taxonomy" id="1314807"/>
    <lineage>
        <taxon>Eukaryota</taxon>
        <taxon>Fungi</taxon>
        <taxon>Dikarya</taxon>
        <taxon>Basidiomycota</taxon>
        <taxon>Agaricomycotina</taxon>
        <taxon>Agaricomycetes</taxon>
        <taxon>Agaricomycetidae</taxon>
        <taxon>Agaricales</taxon>
        <taxon>Agaricales incertae sedis</taxon>
        <taxon>Dendrothele</taxon>
    </lineage>
</organism>
<keyword evidence="3" id="KW-1185">Reference proteome</keyword>
<evidence type="ECO:0000256" key="1">
    <source>
        <dbReference type="SAM" id="MobiDB-lite"/>
    </source>
</evidence>
<dbReference type="Proteomes" id="UP000297245">
    <property type="component" value="Unassembled WGS sequence"/>
</dbReference>
<gene>
    <name evidence="2" type="ORF">K435DRAFT_877687</name>
</gene>
<reference evidence="2 3" key="1">
    <citation type="journal article" date="2019" name="Nat. Ecol. Evol.">
        <title>Megaphylogeny resolves global patterns of mushroom evolution.</title>
        <authorList>
            <person name="Varga T."/>
            <person name="Krizsan K."/>
            <person name="Foldi C."/>
            <person name="Dima B."/>
            <person name="Sanchez-Garcia M."/>
            <person name="Sanchez-Ramirez S."/>
            <person name="Szollosi G.J."/>
            <person name="Szarkandi J.G."/>
            <person name="Papp V."/>
            <person name="Albert L."/>
            <person name="Andreopoulos W."/>
            <person name="Angelini C."/>
            <person name="Antonin V."/>
            <person name="Barry K.W."/>
            <person name="Bougher N.L."/>
            <person name="Buchanan P."/>
            <person name="Buyck B."/>
            <person name="Bense V."/>
            <person name="Catcheside P."/>
            <person name="Chovatia M."/>
            <person name="Cooper J."/>
            <person name="Damon W."/>
            <person name="Desjardin D."/>
            <person name="Finy P."/>
            <person name="Geml J."/>
            <person name="Haridas S."/>
            <person name="Hughes K."/>
            <person name="Justo A."/>
            <person name="Karasinski D."/>
            <person name="Kautmanova I."/>
            <person name="Kiss B."/>
            <person name="Kocsube S."/>
            <person name="Kotiranta H."/>
            <person name="LaButti K.M."/>
            <person name="Lechner B.E."/>
            <person name="Liimatainen K."/>
            <person name="Lipzen A."/>
            <person name="Lukacs Z."/>
            <person name="Mihaltcheva S."/>
            <person name="Morgado L.N."/>
            <person name="Niskanen T."/>
            <person name="Noordeloos M.E."/>
            <person name="Ohm R.A."/>
            <person name="Ortiz-Santana B."/>
            <person name="Ovrebo C."/>
            <person name="Racz N."/>
            <person name="Riley R."/>
            <person name="Savchenko A."/>
            <person name="Shiryaev A."/>
            <person name="Soop K."/>
            <person name="Spirin V."/>
            <person name="Szebenyi C."/>
            <person name="Tomsovsky M."/>
            <person name="Tulloss R.E."/>
            <person name="Uehling J."/>
            <person name="Grigoriev I.V."/>
            <person name="Vagvolgyi C."/>
            <person name="Papp T."/>
            <person name="Martin F.M."/>
            <person name="Miettinen O."/>
            <person name="Hibbett D.S."/>
            <person name="Nagy L.G."/>
        </authorList>
    </citation>
    <scope>NUCLEOTIDE SEQUENCE [LARGE SCALE GENOMIC DNA]</scope>
    <source>
        <strain evidence="2 3">CBS 962.96</strain>
    </source>
</reference>
<dbReference type="EMBL" id="ML180404">
    <property type="protein sequence ID" value="THU77558.1"/>
    <property type="molecule type" value="Genomic_DNA"/>
</dbReference>
<sequence length="71" mass="8381">MPRKARRHIPKDEQKKRGPPSYFAGAPLQLLQSNLQAYIDTHGNREAFWARFNSAWHTKYPPTMTEKEKKQ</sequence>
<accession>A0A4S8KQF6</accession>
<feature type="non-terminal residue" evidence="2">
    <location>
        <position position="71"/>
    </location>
</feature>
<proteinExistence type="predicted"/>
<name>A0A4S8KQF6_DENBC</name>
<evidence type="ECO:0000313" key="2">
    <source>
        <dbReference type="EMBL" id="THU77558.1"/>
    </source>
</evidence>
<protein>
    <submittedName>
        <fullName evidence="2">Uncharacterized protein</fullName>
    </submittedName>
</protein>
<dbReference type="AlphaFoldDB" id="A0A4S8KQF6"/>
<evidence type="ECO:0000313" key="3">
    <source>
        <dbReference type="Proteomes" id="UP000297245"/>
    </source>
</evidence>
<feature type="region of interest" description="Disordered" evidence="1">
    <location>
        <begin position="1"/>
        <end position="21"/>
    </location>
</feature>